<dbReference type="AlphaFoldDB" id="A0A0G1GGK3"/>
<comment type="caution">
    <text evidence="2">The sequence shown here is derived from an EMBL/GenBank/DDBJ whole genome shotgun (WGS) entry which is preliminary data.</text>
</comment>
<feature type="transmembrane region" description="Helical" evidence="1">
    <location>
        <begin position="20"/>
        <end position="43"/>
    </location>
</feature>
<organism evidence="2 3">
    <name type="scientific">Candidatus Woesebacteria bacterium GW2011_GWB1_44_11b</name>
    <dbReference type="NCBI Taxonomy" id="1618580"/>
    <lineage>
        <taxon>Bacteria</taxon>
        <taxon>Candidatus Woeseibacteriota</taxon>
    </lineage>
</organism>
<keyword evidence="1" id="KW-0472">Membrane</keyword>
<gene>
    <name evidence="2" type="ORF">UW21_C0004G0001</name>
</gene>
<dbReference type="EMBL" id="LCHL01000004">
    <property type="protein sequence ID" value="KKT34081.1"/>
    <property type="molecule type" value="Genomic_DNA"/>
</dbReference>
<proteinExistence type="predicted"/>
<reference evidence="2 3" key="1">
    <citation type="journal article" date="2015" name="Nature">
        <title>rRNA introns, odd ribosomes, and small enigmatic genomes across a large radiation of phyla.</title>
        <authorList>
            <person name="Brown C.T."/>
            <person name="Hug L.A."/>
            <person name="Thomas B.C."/>
            <person name="Sharon I."/>
            <person name="Castelle C.J."/>
            <person name="Singh A."/>
            <person name="Wilkins M.J."/>
            <person name="Williams K.H."/>
            <person name="Banfield J.F."/>
        </authorList>
    </citation>
    <scope>NUCLEOTIDE SEQUENCE [LARGE SCALE GENOMIC DNA]</scope>
</reference>
<evidence type="ECO:0000256" key="1">
    <source>
        <dbReference type="SAM" id="Phobius"/>
    </source>
</evidence>
<accession>A0A0G1GGK3</accession>
<feature type="non-terminal residue" evidence="2">
    <location>
        <position position="68"/>
    </location>
</feature>
<keyword evidence="1" id="KW-1133">Transmembrane helix</keyword>
<evidence type="ECO:0008006" key="4">
    <source>
        <dbReference type="Google" id="ProtNLM"/>
    </source>
</evidence>
<name>A0A0G1GGK3_9BACT</name>
<dbReference type="Proteomes" id="UP000034192">
    <property type="component" value="Unassembled WGS sequence"/>
</dbReference>
<evidence type="ECO:0000313" key="2">
    <source>
        <dbReference type="EMBL" id="KKT34081.1"/>
    </source>
</evidence>
<protein>
    <recommendedName>
        <fullName evidence="4">MFS transporter</fullName>
    </recommendedName>
</protein>
<evidence type="ECO:0000313" key="3">
    <source>
        <dbReference type="Proteomes" id="UP000034192"/>
    </source>
</evidence>
<keyword evidence="1" id="KW-0812">Transmembrane</keyword>
<sequence length="68" mass="7435">MKLGEIYKIFWGNFRGNKIVQVFTVSDLLILSGLGLTSPVFAVFITQQIIGGDVFVVGLASSIYAFFS</sequence>
<feature type="transmembrane region" description="Helical" evidence="1">
    <location>
        <begin position="49"/>
        <end position="67"/>
    </location>
</feature>